<evidence type="ECO:0000313" key="3">
    <source>
        <dbReference type="EMBL" id="KAG5488365.1"/>
    </source>
</evidence>
<feature type="compositionally biased region" description="Low complexity" evidence="2">
    <location>
        <begin position="366"/>
        <end position="378"/>
    </location>
</feature>
<keyword evidence="4" id="KW-1185">Reference proteome</keyword>
<protein>
    <submittedName>
        <fullName evidence="3">Uncharacterized protein</fullName>
    </submittedName>
</protein>
<feature type="compositionally biased region" description="Low complexity" evidence="2">
    <location>
        <begin position="410"/>
        <end position="420"/>
    </location>
</feature>
<name>A0A836I4Q8_9TRYP</name>
<gene>
    <name evidence="3" type="ORF">JKF63_07960</name>
</gene>
<dbReference type="OrthoDB" id="273682at2759"/>
<sequence>MSALLTASPTGAAATLACLPEENAIVLDKWLYDVCGVEGEEDNLQFPSHRRPQFYPYVERLRRVAKAKQFLANTFEYPSRSGTREVVVLQRMLEALASLQQSVTRDTEEVQDRVRHVQRVLEEKTMGASAIMDEPRVSADRETGASGDKDALTTAAAAATSAQPVSFPTPLCAAHPERHTPSPQQLGYVSLDSVAASGDGGPANSELQEAVIQRTLGGEAHFPVSTKSASSIAPVARDADYEKKRTLSLRYVAELQSKTRDLSTQRAEMEQRHTRLLAELEQLDKEYKALQTTEELVVARHQETESCKEEERRRLSEEAAMYVAEEALFESAWAKCTAASHGEPVVEFSTGETVGGAGELHLSGEASPSSSPGSRTSSPSPPPFSWSAPSHASSIPRLSARSTHDEDPVDAATAAPPDEASLTSASENQSETDREPCGTSSGQIPCGAVSSSTRTIRAPPLQRQALEALRRQLSAIGVRTANCRRKLLNEGKAHRITFHHAQQRLKDWQDVATQLRRTHHQLRGQVDVIHTVLSDTAGRLERGDSTAQRPGYGEQLARFNTLLKERSYEALQYYMGGSGAAATDRLLDASADEELRALQRRTPSKASVSSDMTPARCDSAIASSVATSMHQSPVSRASRSLDNTLQLSSSPHTPVNGAESNGFSVPVTSSNDITLLRGVETPHRHRSRFELVRHLQRWESVLLTERLAILKAAHMVPGPHSGTGVNTKQADGFSATRSYDDLRALLLRPKTHPAV</sequence>
<proteinExistence type="predicted"/>
<dbReference type="EMBL" id="JAFJZO010000041">
    <property type="protein sequence ID" value="KAG5488365.1"/>
    <property type="molecule type" value="Genomic_DNA"/>
</dbReference>
<evidence type="ECO:0000256" key="1">
    <source>
        <dbReference type="SAM" id="Coils"/>
    </source>
</evidence>
<comment type="caution">
    <text evidence="3">The sequence shown here is derived from an EMBL/GenBank/DDBJ whole genome shotgun (WGS) entry which is preliminary data.</text>
</comment>
<evidence type="ECO:0000256" key="2">
    <source>
        <dbReference type="SAM" id="MobiDB-lite"/>
    </source>
</evidence>
<dbReference type="AlphaFoldDB" id="A0A836I4Q8"/>
<feature type="coiled-coil region" evidence="1">
    <location>
        <begin position="252"/>
        <end position="318"/>
    </location>
</feature>
<feature type="compositionally biased region" description="Low complexity" evidence="2">
    <location>
        <begin position="385"/>
        <end position="396"/>
    </location>
</feature>
<organism evidence="3 4">
    <name type="scientific">Porcisia hertigi</name>
    <dbReference type="NCBI Taxonomy" id="2761500"/>
    <lineage>
        <taxon>Eukaryota</taxon>
        <taxon>Discoba</taxon>
        <taxon>Euglenozoa</taxon>
        <taxon>Kinetoplastea</taxon>
        <taxon>Metakinetoplastina</taxon>
        <taxon>Trypanosomatida</taxon>
        <taxon>Trypanosomatidae</taxon>
        <taxon>Leishmaniinae</taxon>
        <taxon>Porcisia</taxon>
    </lineage>
</organism>
<evidence type="ECO:0000313" key="4">
    <source>
        <dbReference type="Proteomes" id="UP000674318"/>
    </source>
</evidence>
<dbReference type="Proteomes" id="UP000674318">
    <property type="component" value="Unassembled WGS sequence"/>
</dbReference>
<dbReference type="RefSeq" id="XP_067752188.1">
    <property type="nucleotide sequence ID" value="XM_067903888.1"/>
</dbReference>
<reference evidence="3 4" key="1">
    <citation type="submission" date="2021-02" db="EMBL/GenBank/DDBJ databases">
        <title>Porcisia hertigi Genome sequencing and assembly.</title>
        <authorList>
            <person name="Almutairi H."/>
            <person name="Gatherer D."/>
        </authorList>
    </citation>
    <scope>NUCLEOTIDE SEQUENCE [LARGE SCALE GENOMIC DNA]</scope>
    <source>
        <strain evidence="3 4">C119</strain>
    </source>
</reference>
<accession>A0A836I4Q8</accession>
<dbReference type="GeneID" id="94293965"/>
<feature type="region of interest" description="Disordered" evidence="2">
    <location>
        <begin position="644"/>
        <end position="664"/>
    </location>
</feature>
<feature type="region of interest" description="Disordered" evidence="2">
    <location>
        <begin position="348"/>
        <end position="458"/>
    </location>
</feature>
<keyword evidence="1" id="KW-0175">Coiled coil</keyword>
<dbReference type="KEGG" id="phet:94293965"/>
<feature type="compositionally biased region" description="Polar residues" evidence="2">
    <location>
        <begin position="438"/>
        <end position="455"/>
    </location>
</feature>